<gene>
    <name evidence="1" type="ORF">MRB53_013403</name>
</gene>
<protein>
    <submittedName>
        <fullName evidence="1">Uncharacterized protein</fullName>
    </submittedName>
</protein>
<organism evidence="1 2">
    <name type="scientific">Persea americana</name>
    <name type="common">Avocado</name>
    <dbReference type="NCBI Taxonomy" id="3435"/>
    <lineage>
        <taxon>Eukaryota</taxon>
        <taxon>Viridiplantae</taxon>
        <taxon>Streptophyta</taxon>
        <taxon>Embryophyta</taxon>
        <taxon>Tracheophyta</taxon>
        <taxon>Spermatophyta</taxon>
        <taxon>Magnoliopsida</taxon>
        <taxon>Magnoliidae</taxon>
        <taxon>Laurales</taxon>
        <taxon>Lauraceae</taxon>
        <taxon>Persea</taxon>
    </lineage>
</organism>
<sequence>MEGMGVAVRRCCETVQGTRCCKEQHRVSEAMGVGVDDKERRGNSLPGSSVAGDSRVEICSTEALVRFCARGDGDDGEGGMKGMIAYEIGGDSAQGGDEGEDDRLWMRAVRCAQWMEEEGLLVLRSWRAMSSGSSVGEVRTRERVVWARDFYIKVREGY</sequence>
<evidence type="ECO:0000313" key="2">
    <source>
        <dbReference type="Proteomes" id="UP001234297"/>
    </source>
</evidence>
<reference evidence="1 2" key="1">
    <citation type="journal article" date="2022" name="Hortic Res">
        <title>A haplotype resolved chromosomal level avocado genome allows analysis of novel avocado genes.</title>
        <authorList>
            <person name="Nath O."/>
            <person name="Fletcher S.J."/>
            <person name="Hayward A."/>
            <person name="Shaw L.M."/>
            <person name="Masouleh A.K."/>
            <person name="Furtado A."/>
            <person name="Henry R.J."/>
            <person name="Mitter N."/>
        </authorList>
    </citation>
    <scope>NUCLEOTIDE SEQUENCE [LARGE SCALE GENOMIC DNA]</scope>
    <source>
        <strain evidence="2">cv. Hass</strain>
    </source>
</reference>
<dbReference type="Proteomes" id="UP001234297">
    <property type="component" value="Chromosome 4"/>
</dbReference>
<accession>A0ACC2K7X8</accession>
<dbReference type="EMBL" id="CM056812">
    <property type="protein sequence ID" value="KAJ8617217.1"/>
    <property type="molecule type" value="Genomic_DNA"/>
</dbReference>
<name>A0ACC2K7X8_PERAE</name>
<evidence type="ECO:0000313" key="1">
    <source>
        <dbReference type="EMBL" id="KAJ8617217.1"/>
    </source>
</evidence>
<keyword evidence="2" id="KW-1185">Reference proteome</keyword>
<comment type="caution">
    <text evidence="1">The sequence shown here is derived from an EMBL/GenBank/DDBJ whole genome shotgun (WGS) entry which is preliminary data.</text>
</comment>
<proteinExistence type="predicted"/>